<gene>
    <name evidence="2" type="ORF">EGW08_018995</name>
</gene>
<dbReference type="EMBL" id="RQTK01000961">
    <property type="protein sequence ID" value="RUS73236.1"/>
    <property type="molecule type" value="Genomic_DNA"/>
</dbReference>
<dbReference type="GO" id="GO:0006360">
    <property type="term" value="P:transcription by RNA polymerase I"/>
    <property type="evidence" value="ECO:0007669"/>
    <property type="project" value="InterPro"/>
</dbReference>
<organism evidence="2 3">
    <name type="scientific">Elysia chlorotica</name>
    <name type="common">Eastern emerald elysia</name>
    <name type="synonym">Sea slug</name>
    <dbReference type="NCBI Taxonomy" id="188477"/>
    <lineage>
        <taxon>Eukaryota</taxon>
        <taxon>Metazoa</taxon>
        <taxon>Spiralia</taxon>
        <taxon>Lophotrochozoa</taxon>
        <taxon>Mollusca</taxon>
        <taxon>Gastropoda</taxon>
        <taxon>Heterobranchia</taxon>
        <taxon>Euthyneura</taxon>
        <taxon>Panpulmonata</taxon>
        <taxon>Sacoglossa</taxon>
        <taxon>Placobranchoidea</taxon>
        <taxon>Plakobranchidae</taxon>
        <taxon>Elysia</taxon>
    </lineage>
</organism>
<dbReference type="PANTHER" id="PTHR32122:SF1">
    <property type="entry name" value="TATA BOX-BINDING PROTEIN-ASSOCIATED FACTOR RNA POLYMERASE I SUBUNIT A"/>
    <property type="match status" value="1"/>
</dbReference>
<feature type="region of interest" description="Disordered" evidence="1">
    <location>
        <begin position="396"/>
        <end position="415"/>
    </location>
</feature>
<reference evidence="2 3" key="1">
    <citation type="submission" date="2019-01" db="EMBL/GenBank/DDBJ databases">
        <title>A draft genome assembly of the solar-powered sea slug Elysia chlorotica.</title>
        <authorList>
            <person name="Cai H."/>
            <person name="Li Q."/>
            <person name="Fang X."/>
            <person name="Li J."/>
            <person name="Curtis N.E."/>
            <person name="Altenburger A."/>
            <person name="Shibata T."/>
            <person name="Feng M."/>
            <person name="Maeda T."/>
            <person name="Schwartz J.A."/>
            <person name="Shigenobu S."/>
            <person name="Lundholm N."/>
            <person name="Nishiyama T."/>
            <person name="Yang H."/>
            <person name="Hasebe M."/>
            <person name="Li S."/>
            <person name="Pierce S.K."/>
            <person name="Wang J."/>
        </authorList>
    </citation>
    <scope>NUCLEOTIDE SEQUENCE [LARGE SCALE GENOMIC DNA]</scope>
    <source>
        <strain evidence="2">EC2010</strain>
        <tissue evidence="2">Whole organism of an adult</tissue>
    </source>
</reference>
<name>A0A433SVG1_ELYCH</name>
<comment type="caution">
    <text evidence="2">The sequence shown here is derived from an EMBL/GenBank/DDBJ whole genome shotgun (WGS) entry which is preliminary data.</text>
</comment>
<dbReference type="InterPro" id="IPR039495">
    <property type="entry name" value="TAF1A"/>
</dbReference>
<dbReference type="OrthoDB" id="6272197at2759"/>
<dbReference type="InterPro" id="IPR052669">
    <property type="entry name" value="SL1/TIF-IB_Component"/>
</dbReference>
<dbReference type="GO" id="GO:0000120">
    <property type="term" value="C:RNA polymerase I transcription regulator complex"/>
    <property type="evidence" value="ECO:0007669"/>
    <property type="project" value="InterPro"/>
</dbReference>
<evidence type="ECO:0000313" key="2">
    <source>
        <dbReference type="EMBL" id="RUS73236.1"/>
    </source>
</evidence>
<dbReference type="Proteomes" id="UP000271974">
    <property type="component" value="Unassembled WGS sequence"/>
</dbReference>
<proteinExistence type="predicted"/>
<dbReference type="PANTHER" id="PTHR32122">
    <property type="entry name" value="TATA BOX-BINDING PROTEIN ASSOCIATED FACTOR RNA POLYMERASE I SUBUNIT A"/>
    <property type="match status" value="1"/>
</dbReference>
<dbReference type="AlphaFoldDB" id="A0A433SVG1"/>
<protein>
    <submittedName>
        <fullName evidence="2">Uncharacterized protein</fullName>
    </submittedName>
</protein>
<dbReference type="Pfam" id="PF14929">
    <property type="entry name" value="TAF1_subA"/>
    <property type="match status" value="1"/>
</dbReference>
<accession>A0A433SVG1</accession>
<evidence type="ECO:0000256" key="1">
    <source>
        <dbReference type="SAM" id="MobiDB-lite"/>
    </source>
</evidence>
<sequence length="433" mass="49574">MSSSTKDIRSLEKLRDLLLMLDPTKASQTNERVSSLLKLLRISSRRHADYYHRSSIWALYSGPGDVIPRFVGLLRECLLTHQWGKALKLVEAMSRDMTSSDSTIWKVGTACLLQMGESKSRLLRQFVKQVATLRSISVVEVLVEFLLFLLTQGNLSEAQDLMLDLRQNSRHIGTTRDPKRKSAQSLFEAYQGLIMYAQWKQAVHAQQQDEFHLSQDLMSSQQSVSVSEPKLVADAAIESLSSVQDRPGVWDVFISRVVEMQTFYGNVEAARDLLTDYAAKNPNNPNSHLYLYKLETSTSNRPEFRKKYLKDLIRLDPCNPLAIELYNLTEEEQSSVSLLFDFLDFDHCSNNLAVLDLLALRLNSISQSATLEREVKGCWDIRRSWWPSTVLKEARDKRSHSKTKPSDPDIQTATDKSQIVKTKRNIYRILRNL</sequence>
<evidence type="ECO:0000313" key="3">
    <source>
        <dbReference type="Proteomes" id="UP000271974"/>
    </source>
</evidence>
<keyword evidence="3" id="KW-1185">Reference proteome</keyword>